<organism evidence="2 3">
    <name type="scientific">Hyphodiscus hymeniophilus</name>
    <dbReference type="NCBI Taxonomy" id="353542"/>
    <lineage>
        <taxon>Eukaryota</taxon>
        <taxon>Fungi</taxon>
        <taxon>Dikarya</taxon>
        <taxon>Ascomycota</taxon>
        <taxon>Pezizomycotina</taxon>
        <taxon>Leotiomycetes</taxon>
        <taxon>Helotiales</taxon>
        <taxon>Hyphodiscaceae</taxon>
        <taxon>Hyphodiscus</taxon>
    </lineage>
</organism>
<gene>
    <name evidence="2" type="ORF">D0Z07_6668</name>
</gene>
<feature type="transmembrane region" description="Helical" evidence="1">
    <location>
        <begin position="38"/>
        <end position="55"/>
    </location>
</feature>
<evidence type="ECO:0000256" key="1">
    <source>
        <dbReference type="SAM" id="Phobius"/>
    </source>
</evidence>
<proteinExistence type="predicted"/>
<protein>
    <submittedName>
        <fullName evidence="2">Uncharacterized protein</fullName>
    </submittedName>
</protein>
<keyword evidence="3" id="KW-1185">Reference proteome</keyword>
<dbReference type="Proteomes" id="UP000785200">
    <property type="component" value="Unassembled WGS sequence"/>
</dbReference>
<keyword evidence="1" id="KW-0472">Membrane</keyword>
<keyword evidence="1" id="KW-1133">Transmembrane helix</keyword>
<dbReference type="OrthoDB" id="5511599at2759"/>
<name>A0A9P6VGQ4_9HELO</name>
<evidence type="ECO:0000313" key="3">
    <source>
        <dbReference type="Proteomes" id="UP000785200"/>
    </source>
</evidence>
<keyword evidence="1" id="KW-0812">Transmembrane</keyword>
<dbReference type="EMBL" id="VNKQ01000012">
    <property type="protein sequence ID" value="KAG0647440.1"/>
    <property type="molecule type" value="Genomic_DNA"/>
</dbReference>
<dbReference type="AlphaFoldDB" id="A0A9P6VGQ4"/>
<sequence length="64" mass="7241">MFVNGINKIMLYPYYAILWGGFAGCVEGWSWFEETMSSGLIGITGSMYMMSRMVLGHKTWFGKG</sequence>
<comment type="caution">
    <text evidence="2">The sequence shown here is derived from an EMBL/GenBank/DDBJ whole genome shotgun (WGS) entry which is preliminary data.</text>
</comment>
<feature type="transmembrane region" description="Helical" evidence="1">
    <location>
        <begin position="12"/>
        <end position="32"/>
    </location>
</feature>
<reference evidence="2" key="1">
    <citation type="submission" date="2019-07" db="EMBL/GenBank/DDBJ databases">
        <title>Hyphodiscus hymeniophilus genome sequencing and assembly.</title>
        <authorList>
            <person name="Kramer G."/>
            <person name="Nodwell J."/>
        </authorList>
    </citation>
    <scope>NUCLEOTIDE SEQUENCE</scope>
    <source>
        <strain evidence="2">ATCC 34498</strain>
    </source>
</reference>
<accession>A0A9P6VGQ4</accession>
<evidence type="ECO:0000313" key="2">
    <source>
        <dbReference type="EMBL" id="KAG0647440.1"/>
    </source>
</evidence>